<dbReference type="InterPro" id="IPR013128">
    <property type="entry name" value="Peptidase_C1A"/>
</dbReference>
<protein>
    <submittedName>
        <fullName evidence="10">Cathepsin K</fullName>
    </submittedName>
</protein>
<gene>
    <name evidence="10" type="primary">Ctsk_2</name>
    <name evidence="10" type="ORF">g.219</name>
</gene>
<evidence type="ECO:0000256" key="4">
    <source>
        <dbReference type="ARBA" id="ARBA00022807"/>
    </source>
</evidence>
<dbReference type="InterPro" id="IPR025660">
    <property type="entry name" value="Pept_his_AS"/>
</dbReference>
<keyword evidence="3" id="KW-0378">Hydrolase</keyword>
<dbReference type="SMART" id="SM00645">
    <property type="entry name" value="Pept_C1"/>
    <property type="match status" value="1"/>
</dbReference>
<keyword evidence="7" id="KW-0732">Signal</keyword>
<dbReference type="PROSITE" id="PS00639">
    <property type="entry name" value="THIOL_PROTEASE_HIS"/>
    <property type="match status" value="1"/>
</dbReference>
<dbReference type="PRINTS" id="PR00705">
    <property type="entry name" value="PAPAIN"/>
</dbReference>
<dbReference type="PROSITE" id="PS00640">
    <property type="entry name" value="THIOL_PROTEASE_ASN"/>
    <property type="match status" value="1"/>
</dbReference>
<keyword evidence="5" id="KW-0865">Zymogen</keyword>
<sequence length="335" mass="38060">MNKFTTIVLLCAVIIGQLALARQSNLDEWTLYKKQYGKVYETPEEDAHRFSLFLATKDKIERHNKNTSFTYKLGLSHLSDWTQQERRKLNGLRYNENLQQSAEANEYLRQLMEDPTPVPDEIDWRQVPNRVTSVKNQGMCGSCWAFGTVGVLEGQQVVRNFTTELVSLSPQDLVDCSHQNFGCGGGFQHKALDDIFYLGGIESDSDYPYDAHDHRDECKFDPIMSVMSVDGYLNFVNTGEIVLKKLVAKFGPVSVSVAAEAFFDYKSGVLECARGQIDHAVLAVGYGTDAKLGDYWIIKNSWTEFWGEKGYVRLRRGKDACNIGEDYQIPIWKSQ</sequence>
<keyword evidence="2" id="KW-0645">Protease</keyword>
<dbReference type="InterPro" id="IPR025661">
    <property type="entry name" value="Pept_asp_AS"/>
</dbReference>
<dbReference type="EMBL" id="GGYP01001931">
    <property type="protein sequence ID" value="MDE46702.1"/>
    <property type="molecule type" value="Transcribed_RNA"/>
</dbReference>
<evidence type="ECO:0000313" key="10">
    <source>
        <dbReference type="EMBL" id="MDE46702.1"/>
    </source>
</evidence>
<dbReference type="Gene3D" id="3.90.70.10">
    <property type="entry name" value="Cysteine proteinases"/>
    <property type="match status" value="1"/>
</dbReference>
<organism evidence="10">
    <name type="scientific">Aceria tosichella</name>
    <name type="common">wheat curl mite</name>
    <dbReference type="NCBI Taxonomy" id="561515"/>
    <lineage>
        <taxon>Eukaryota</taxon>
        <taxon>Metazoa</taxon>
        <taxon>Ecdysozoa</taxon>
        <taxon>Arthropoda</taxon>
        <taxon>Chelicerata</taxon>
        <taxon>Arachnida</taxon>
        <taxon>Acari</taxon>
        <taxon>Acariformes</taxon>
        <taxon>Trombidiformes</taxon>
        <taxon>Prostigmata</taxon>
        <taxon>Eupodina</taxon>
        <taxon>Eriophyoidea</taxon>
        <taxon>Eriophyidae</taxon>
        <taxon>Eriophyinae</taxon>
        <taxon>Aceriini</taxon>
        <taxon>Aceria</taxon>
    </lineage>
</organism>
<proteinExistence type="inferred from homology"/>
<name>A0A6G1S9S5_9ACAR</name>
<dbReference type="GO" id="GO:0006508">
    <property type="term" value="P:proteolysis"/>
    <property type="evidence" value="ECO:0007669"/>
    <property type="project" value="UniProtKB-KW"/>
</dbReference>
<dbReference type="InterPro" id="IPR039417">
    <property type="entry name" value="Peptidase_C1A_papain-like"/>
</dbReference>
<dbReference type="InterPro" id="IPR000668">
    <property type="entry name" value="Peptidase_C1A_C"/>
</dbReference>
<dbReference type="InterPro" id="IPR013201">
    <property type="entry name" value="Prot_inhib_I29"/>
</dbReference>
<evidence type="ECO:0000256" key="3">
    <source>
        <dbReference type="ARBA" id="ARBA00022801"/>
    </source>
</evidence>
<accession>A0A6G1S9S5</accession>
<dbReference type="FunFam" id="3.90.70.10:FF:000332">
    <property type="entry name" value="Cathepsin L1"/>
    <property type="match status" value="1"/>
</dbReference>
<evidence type="ECO:0000256" key="5">
    <source>
        <dbReference type="ARBA" id="ARBA00023145"/>
    </source>
</evidence>
<dbReference type="PROSITE" id="PS00139">
    <property type="entry name" value="THIOL_PROTEASE_CYS"/>
    <property type="match status" value="1"/>
</dbReference>
<evidence type="ECO:0000256" key="1">
    <source>
        <dbReference type="ARBA" id="ARBA00008455"/>
    </source>
</evidence>
<evidence type="ECO:0000259" key="8">
    <source>
        <dbReference type="SMART" id="SM00645"/>
    </source>
</evidence>
<dbReference type="GO" id="GO:0008234">
    <property type="term" value="F:cysteine-type peptidase activity"/>
    <property type="evidence" value="ECO:0007669"/>
    <property type="project" value="UniProtKB-KW"/>
</dbReference>
<dbReference type="SMART" id="SM00848">
    <property type="entry name" value="Inhibitor_I29"/>
    <property type="match status" value="1"/>
</dbReference>
<dbReference type="SUPFAM" id="SSF54001">
    <property type="entry name" value="Cysteine proteinases"/>
    <property type="match status" value="1"/>
</dbReference>
<keyword evidence="4" id="KW-0788">Thiol protease</keyword>
<dbReference type="Pfam" id="PF00112">
    <property type="entry name" value="Peptidase_C1"/>
    <property type="match status" value="1"/>
</dbReference>
<dbReference type="InterPro" id="IPR000169">
    <property type="entry name" value="Pept_cys_AS"/>
</dbReference>
<dbReference type="AlphaFoldDB" id="A0A6G1S9S5"/>
<keyword evidence="6" id="KW-1015">Disulfide bond</keyword>
<comment type="similarity">
    <text evidence="1">Belongs to the peptidase C1 family.</text>
</comment>
<evidence type="ECO:0000256" key="7">
    <source>
        <dbReference type="SAM" id="SignalP"/>
    </source>
</evidence>
<feature type="chain" id="PRO_5026322346" evidence="7">
    <location>
        <begin position="22"/>
        <end position="335"/>
    </location>
</feature>
<feature type="signal peptide" evidence="7">
    <location>
        <begin position="1"/>
        <end position="21"/>
    </location>
</feature>
<dbReference type="InterPro" id="IPR038765">
    <property type="entry name" value="Papain-like_cys_pep_sf"/>
</dbReference>
<dbReference type="PANTHER" id="PTHR12411">
    <property type="entry name" value="CYSTEINE PROTEASE FAMILY C1-RELATED"/>
    <property type="match status" value="1"/>
</dbReference>
<reference evidence="10" key="1">
    <citation type="submission" date="2018-10" db="EMBL/GenBank/DDBJ databases">
        <title>Transcriptome assembly of Aceria tosichella (Wheat curl mite) Type 2.</title>
        <authorList>
            <person name="Scully E.D."/>
            <person name="Geib S.M."/>
            <person name="Palmer N.A."/>
            <person name="Gupta A.K."/>
            <person name="Sarath G."/>
            <person name="Tatineni S."/>
        </authorList>
    </citation>
    <scope>NUCLEOTIDE SEQUENCE</scope>
    <source>
        <strain evidence="10">LincolnNE</strain>
    </source>
</reference>
<evidence type="ECO:0000256" key="6">
    <source>
        <dbReference type="ARBA" id="ARBA00023157"/>
    </source>
</evidence>
<dbReference type="CDD" id="cd02248">
    <property type="entry name" value="Peptidase_C1A"/>
    <property type="match status" value="1"/>
</dbReference>
<evidence type="ECO:0000259" key="9">
    <source>
        <dbReference type="SMART" id="SM00848"/>
    </source>
</evidence>
<feature type="domain" description="Peptidase C1A papain C-terminal" evidence="8">
    <location>
        <begin position="118"/>
        <end position="331"/>
    </location>
</feature>
<evidence type="ECO:0000256" key="2">
    <source>
        <dbReference type="ARBA" id="ARBA00022670"/>
    </source>
</evidence>
<feature type="domain" description="Cathepsin propeptide inhibitor" evidence="9">
    <location>
        <begin position="29"/>
        <end position="86"/>
    </location>
</feature>
<dbReference type="Pfam" id="PF08246">
    <property type="entry name" value="Inhibitor_I29"/>
    <property type="match status" value="1"/>
</dbReference>